<evidence type="ECO:0000313" key="3">
    <source>
        <dbReference type="Proteomes" id="UP000198967"/>
    </source>
</evidence>
<name>A0A1G7IK08_PSEOR</name>
<dbReference type="Proteomes" id="UP000198967">
    <property type="component" value="Unassembled WGS sequence"/>
</dbReference>
<protein>
    <submittedName>
        <fullName evidence="2">Uncharacterized protein</fullName>
    </submittedName>
</protein>
<dbReference type="STRING" id="366584.SAMN05216377_103329"/>
<evidence type="ECO:0000256" key="1">
    <source>
        <dbReference type="SAM" id="MobiDB-lite"/>
    </source>
</evidence>
<dbReference type="EMBL" id="FNBE01000003">
    <property type="protein sequence ID" value="SDF13080.1"/>
    <property type="molecule type" value="Genomic_DNA"/>
</dbReference>
<proteinExistence type="predicted"/>
<feature type="compositionally biased region" description="Pro residues" evidence="1">
    <location>
        <begin position="139"/>
        <end position="153"/>
    </location>
</feature>
<dbReference type="RefSeq" id="WP_143029952.1">
    <property type="nucleotide sequence ID" value="NZ_FNBE01000003.1"/>
</dbReference>
<dbReference type="AlphaFoldDB" id="A0A1G7IK08"/>
<reference evidence="2 3" key="1">
    <citation type="submission" date="2016-10" db="EMBL/GenBank/DDBJ databases">
        <authorList>
            <person name="de Groot N.N."/>
        </authorList>
    </citation>
    <scope>NUCLEOTIDE SEQUENCE [LARGE SCALE GENOMIC DNA]</scope>
    <source>
        <strain evidence="2 3">CGMCC 4.3143</strain>
    </source>
</reference>
<evidence type="ECO:0000313" key="2">
    <source>
        <dbReference type="EMBL" id="SDF13080.1"/>
    </source>
</evidence>
<feature type="region of interest" description="Disordered" evidence="1">
    <location>
        <begin position="134"/>
        <end position="277"/>
    </location>
</feature>
<accession>A0A1G7IK08</accession>
<keyword evidence="3" id="KW-1185">Reference proteome</keyword>
<dbReference type="OrthoDB" id="3579119at2"/>
<feature type="compositionally biased region" description="Basic and acidic residues" evidence="1">
    <location>
        <begin position="264"/>
        <end position="277"/>
    </location>
</feature>
<sequence>MPSRAGTAGAPGPLRSAAHEVLRRPEVLAAALVDVESGLALDVALSEGLRLDPEIDPDAVAAAQVEVLRSTADLARVLGRSTAEVVVRQGEAVFHLVRPLPDPVGGGVAVAVLVAAPERNLRRVRRLLDRIDPRALVPSGPPVRPAPPRPVVDPPAVAVPTPVPAPRTPEPGEPSPGGHTVPIPVTAPFAVVRAPAGPERTIRPTRVSEVGDSRGGSGGLAGTHSGDRHEPGPAPEPEAASAASDWFDPVVPGEPPPLRRTLRTRPDTDHLVLRRRS</sequence>
<feature type="compositionally biased region" description="Pro residues" evidence="1">
    <location>
        <begin position="161"/>
        <end position="174"/>
    </location>
</feature>
<gene>
    <name evidence="2" type="ORF">SAMN05216377_103329</name>
</gene>
<organism evidence="2 3">
    <name type="scientific">Pseudonocardia oroxyli</name>
    <dbReference type="NCBI Taxonomy" id="366584"/>
    <lineage>
        <taxon>Bacteria</taxon>
        <taxon>Bacillati</taxon>
        <taxon>Actinomycetota</taxon>
        <taxon>Actinomycetes</taxon>
        <taxon>Pseudonocardiales</taxon>
        <taxon>Pseudonocardiaceae</taxon>
        <taxon>Pseudonocardia</taxon>
    </lineage>
</organism>